<comment type="caution">
    <text evidence="1">The sequence shown here is derived from an EMBL/GenBank/DDBJ whole genome shotgun (WGS) entry which is preliminary data.</text>
</comment>
<feature type="non-terminal residue" evidence="1">
    <location>
        <position position="44"/>
    </location>
</feature>
<organism evidence="1 2">
    <name type="scientific">Cetraspora pellucida</name>
    <dbReference type="NCBI Taxonomy" id="1433469"/>
    <lineage>
        <taxon>Eukaryota</taxon>
        <taxon>Fungi</taxon>
        <taxon>Fungi incertae sedis</taxon>
        <taxon>Mucoromycota</taxon>
        <taxon>Glomeromycotina</taxon>
        <taxon>Glomeromycetes</taxon>
        <taxon>Diversisporales</taxon>
        <taxon>Gigasporaceae</taxon>
        <taxon>Cetraspora</taxon>
    </lineage>
</organism>
<sequence length="44" mass="5011">HLNTKKDHRIKQLAGTLSQHKRKRSQYISRICAAASHKSLPSSQ</sequence>
<evidence type="ECO:0000313" key="2">
    <source>
        <dbReference type="Proteomes" id="UP000789366"/>
    </source>
</evidence>
<protein>
    <submittedName>
        <fullName evidence="1">3798_t:CDS:1</fullName>
    </submittedName>
</protein>
<dbReference type="EMBL" id="CAJVPW010050920">
    <property type="protein sequence ID" value="CAG8765585.1"/>
    <property type="molecule type" value="Genomic_DNA"/>
</dbReference>
<gene>
    <name evidence="1" type="ORF">SPELUC_LOCUS15427</name>
</gene>
<name>A0ACA9QV36_9GLOM</name>
<keyword evidence="2" id="KW-1185">Reference proteome</keyword>
<dbReference type="Proteomes" id="UP000789366">
    <property type="component" value="Unassembled WGS sequence"/>
</dbReference>
<evidence type="ECO:0000313" key="1">
    <source>
        <dbReference type="EMBL" id="CAG8765585.1"/>
    </source>
</evidence>
<proteinExistence type="predicted"/>
<feature type="non-terminal residue" evidence="1">
    <location>
        <position position="1"/>
    </location>
</feature>
<accession>A0ACA9QV36</accession>
<reference evidence="1" key="1">
    <citation type="submission" date="2021-06" db="EMBL/GenBank/DDBJ databases">
        <authorList>
            <person name="Kallberg Y."/>
            <person name="Tangrot J."/>
            <person name="Rosling A."/>
        </authorList>
    </citation>
    <scope>NUCLEOTIDE SEQUENCE</scope>
    <source>
        <strain evidence="1">28 12/20/2015</strain>
    </source>
</reference>